<proteinExistence type="predicted"/>
<dbReference type="EMBL" id="CP035913">
    <property type="protein sequence ID" value="QBE62735.1"/>
    <property type="molecule type" value="Genomic_DNA"/>
</dbReference>
<dbReference type="InterPro" id="IPR010272">
    <property type="entry name" value="T6SS_TssF"/>
</dbReference>
<evidence type="ECO:0000313" key="2">
    <source>
        <dbReference type="Proteomes" id="UP000290637"/>
    </source>
</evidence>
<organism evidence="1 2">
    <name type="scientific">Pseudoduganella lutea</name>
    <dbReference type="NCBI Taxonomy" id="321985"/>
    <lineage>
        <taxon>Bacteria</taxon>
        <taxon>Pseudomonadati</taxon>
        <taxon>Pseudomonadota</taxon>
        <taxon>Betaproteobacteria</taxon>
        <taxon>Burkholderiales</taxon>
        <taxon>Oxalobacteraceae</taxon>
        <taxon>Telluria group</taxon>
        <taxon>Pseudoduganella</taxon>
    </lineage>
</organism>
<dbReference type="RefSeq" id="WP_130185869.1">
    <property type="nucleotide sequence ID" value="NZ_CP035913.1"/>
</dbReference>
<dbReference type="AlphaFoldDB" id="A0A4P6KVN9"/>
<dbReference type="OrthoDB" id="9763676at2"/>
<evidence type="ECO:0000313" key="1">
    <source>
        <dbReference type="EMBL" id="QBE62735.1"/>
    </source>
</evidence>
<dbReference type="KEGG" id="plue:EWM63_06920"/>
<dbReference type="Pfam" id="PF05947">
    <property type="entry name" value="T6SS_TssF"/>
    <property type="match status" value="1"/>
</dbReference>
<dbReference type="Proteomes" id="UP000290637">
    <property type="component" value="Chromosome"/>
</dbReference>
<sequence>MEKLLPYYIRELAIIRGYVREFAQRFPRLAALFGLNGEVNADTSVERLIQTTAFLCARISWKLDHAHERFTNDLLGVQAPFYLRPIPSCSIVQVERTENTKGRTIARGTELHMKASPACGFRTAYDVTLAPITVSARFLPRAEVPANLGLPKDVGCAIAITIDTTQPSSTLEEAASVPVRVHIDADSPVRVALYDALFMRALGTYVEAGQQWRKLLALPFAAVGLSKGEALLPTPFDQEESLRLLAEYFAFPDKFDFFDIDLKAVLAGCPSGTRQLTLHVLLPDLHHTRTPNLLRTMPATVLRLGCTPVINMFTQSAEPIRLRKRHTIYTLALPRTADSQATVYSLDAMKLVQAGNGGTAVDMQMFYGGSFSSQHRWLFELAHPTMGTPDTVSFVDREQKPLQLGEGTVNARVTCTNGAAPPNLPIGRANGDLAARQDIGGGAIRMLRKPTAPLQLADHPDGHWDLIRIGHANHRNEAQQNLKSLLHLLRMHARPECAVTERQLAGILGISRYVVDAWIKYTKGSALRNGYAISITIDEEAFTDRSIAVFARVMESVLAYYMLLSNFIRVDILGKDGTVLLRGSLIHCVETPA</sequence>
<name>A0A4P6KVN9_9BURK</name>
<dbReference type="PANTHER" id="PTHR35370:SF1">
    <property type="entry name" value="TYPE VI SECRETION SYSTEM COMPONENT TSSF1"/>
    <property type="match status" value="1"/>
</dbReference>
<dbReference type="PANTHER" id="PTHR35370">
    <property type="entry name" value="CYTOPLASMIC PROTEIN-RELATED-RELATED"/>
    <property type="match status" value="1"/>
</dbReference>
<dbReference type="PIRSF" id="PIRSF028304">
    <property type="entry name" value="UCP028304"/>
    <property type="match status" value="1"/>
</dbReference>
<protein>
    <submittedName>
        <fullName evidence="1">Type VI secretion system baseplate subunit TssF</fullName>
    </submittedName>
</protein>
<keyword evidence="2" id="KW-1185">Reference proteome</keyword>
<reference evidence="1 2" key="1">
    <citation type="submission" date="2019-02" db="EMBL/GenBank/DDBJ databases">
        <title>Draft Genome Sequences of Six Type Strains of the Genus Massilia.</title>
        <authorList>
            <person name="Miess H."/>
            <person name="Frediansyhah A."/>
            <person name="Gross H."/>
        </authorList>
    </citation>
    <scope>NUCLEOTIDE SEQUENCE [LARGE SCALE GENOMIC DNA]</scope>
    <source>
        <strain evidence="1 2">DSM 17473</strain>
    </source>
</reference>
<accession>A0A4P6KVN9</accession>
<gene>
    <name evidence="1" type="primary">tssF</name>
    <name evidence="1" type="ORF">EWM63_06920</name>
</gene>
<dbReference type="NCBIfam" id="TIGR03359">
    <property type="entry name" value="VI_chp_6"/>
    <property type="match status" value="1"/>
</dbReference>